<dbReference type="Proteomes" id="UP000076405">
    <property type="component" value="Chromosome"/>
</dbReference>
<dbReference type="InterPro" id="IPR051214">
    <property type="entry name" value="GH32_Enzymes"/>
</dbReference>
<dbReference type="SMART" id="SM00640">
    <property type="entry name" value="Glyco_32"/>
    <property type="match status" value="1"/>
</dbReference>
<feature type="domain" description="Glycosyl hydrolase family 32 N-terminal" evidence="10">
    <location>
        <begin position="39"/>
        <end position="341"/>
    </location>
</feature>
<evidence type="ECO:0000256" key="8">
    <source>
        <dbReference type="RuleBase" id="RU362110"/>
    </source>
</evidence>
<sequence length="498" mass="57224">MINTWTTDLRYKPYRNWKKSYVHSLAKSVHYSFWRTDYHIQPATGLLNDPNGFSYFNGKWQLFYQSYPFGPVHGLKSWFHIESKDLVHWKNIGPALLPDSKFDSQGVYSGSALPVKNSLFIMYTGNTRDTNWRRHSYQNGAWLDPNNKITKLPNPLISNVPSNYTNEFRDPQITKTKTGYMAIIGGQNINLQGKILLFTSADLKIWKFQDELHFSNKILGCMIECPNLIFIGKKPVLIFCPQKLEKNILNYKNIYPNTYITGNRFDKKEATIDQPTSLKNLDDGFDIYATQAFNAPDGRALAISWVGLPDISYPTDKDGWANCLSLVKELTLKHDHLYQYPVKETQSLRKMPTFKNITIFNTNTILFKNTSNSYELEVDVPQNTNGDLNIMADSSNKYSVKISFNTIKGTVIVDRAKSGICFAEKYGFKRTSILPAHKPLTLNVFVDKSIIEIYLNKGYKVVTLRVFPNKFQNQINVSTKRALSIKSCLWNLTQVNKE</sequence>
<dbReference type="GO" id="GO:0005985">
    <property type="term" value="P:sucrose metabolic process"/>
    <property type="evidence" value="ECO:0007669"/>
    <property type="project" value="UniProtKB-UniPathway"/>
</dbReference>
<dbReference type="Proteomes" id="UP000076244">
    <property type="component" value="Chromosome"/>
</dbReference>
<dbReference type="InterPro" id="IPR023296">
    <property type="entry name" value="Glyco_hydro_beta-prop_sf"/>
</dbReference>
<comment type="subcellular location">
    <subcellularLocation>
        <location evidence="9">Cytoplasm</location>
    </subcellularLocation>
</comment>
<dbReference type="SUPFAM" id="SSF75005">
    <property type="entry name" value="Arabinanase/levansucrase/invertase"/>
    <property type="match status" value="1"/>
</dbReference>
<dbReference type="SUPFAM" id="SSF49899">
    <property type="entry name" value="Concanavalin A-like lectins/glucanases"/>
    <property type="match status" value="1"/>
</dbReference>
<evidence type="ECO:0000313" key="12">
    <source>
        <dbReference type="EMBL" id="AMV62189.1"/>
    </source>
</evidence>
<comment type="catalytic activity">
    <reaction evidence="8">
        <text>Hydrolysis of terminal non-reducing beta-D-fructofuranoside residues in beta-D-fructofuranosides.</text>
        <dbReference type="EC" id="3.2.1.26"/>
    </reaction>
</comment>
<evidence type="ECO:0000256" key="2">
    <source>
        <dbReference type="ARBA" id="ARBA00009902"/>
    </source>
</evidence>
<feature type="domain" description="Glycosyl hydrolase family 32 C-terminal" evidence="11">
    <location>
        <begin position="345"/>
        <end position="480"/>
    </location>
</feature>
<keyword evidence="5 8" id="KW-0378">Hydrolase</keyword>
<evidence type="ECO:0000256" key="1">
    <source>
        <dbReference type="ARBA" id="ARBA00004914"/>
    </source>
</evidence>
<dbReference type="CDD" id="cd18623">
    <property type="entry name" value="GH32_ScrB-like"/>
    <property type="match status" value="1"/>
</dbReference>
<evidence type="ECO:0000313" key="14">
    <source>
        <dbReference type="Proteomes" id="UP000076244"/>
    </source>
</evidence>
<dbReference type="Gene3D" id="2.115.10.20">
    <property type="entry name" value="Glycosyl hydrolase domain, family 43"/>
    <property type="match status" value="1"/>
</dbReference>
<evidence type="ECO:0000313" key="15">
    <source>
        <dbReference type="Proteomes" id="UP000076405"/>
    </source>
</evidence>
<evidence type="ECO:0000256" key="6">
    <source>
        <dbReference type="ARBA" id="ARBA00023295"/>
    </source>
</evidence>
<dbReference type="PANTHER" id="PTHR43101">
    <property type="entry name" value="BETA-FRUCTOSIDASE"/>
    <property type="match status" value="1"/>
</dbReference>
<dbReference type="GO" id="GO:0005737">
    <property type="term" value="C:cytoplasm"/>
    <property type="evidence" value="ECO:0007669"/>
    <property type="project" value="UniProtKB-SubCell"/>
</dbReference>
<keyword evidence="9" id="KW-0119">Carbohydrate metabolism</keyword>
<dbReference type="Pfam" id="PF08244">
    <property type="entry name" value="Glyco_hydro_32C"/>
    <property type="match status" value="1"/>
</dbReference>
<dbReference type="KEGG" id="pdm:ADU72_2029"/>
<name>A0A0R2HQP5_9LACO</name>
<dbReference type="GO" id="GO:0004564">
    <property type="term" value="F:beta-fructofuranosidase activity"/>
    <property type="evidence" value="ECO:0007669"/>
    <property type="project" value="UniProtKB-EC"/>
</dbReference>
<gene>
    <name evidence="12" type="ORF">ADU70_0691</name>
    <name evidence="13" type="ORF">ADU72_2029</name>
</gene>
<dbReference type="AlphaFoldDB" id="A0A0R2HQP5"/>
<evidence type="ECO:0000256" key="3">
    <source>
        <dbReference type="ARBA" id="ARBA00012758"/>
    </source>
</evidence>
<keyword evidence="9" id="KW-0963">Cytoplasm</keyword>
<dbReference type="OrthoDB" id="9759709at2"/>
<comment type="function">
    <text evidence="9">Enables the bacterium to metabolize sucrose as a sole carbon source.</text>
</comment>
<evidence type="ECO:0000256" key="9">
    <source>
        <dbReference type="RuleBase" id="RU365015"/>
    </source>
</evidence>
<keyword evidence="6 8" id="KW-0326">Glycosidase</keyword>
<dbReference type="EMBL" id="CP012275">
    <property type="protein sequence ID" value="AMV62189.1"/>
    <property type="molecule type" value="Genomic_DNA"/>
</dbReference>
<dbReference type="EMBL" id="CP012288">
    <property type="protein sequence ID" value="AMV67950.1"/>
    <property type="molecule type" value="Genomic_DNA"/>
</dbReference>
<dbReference type="InterPro" id="IPR013320">
    <property type="entry name" value="ConA-like_dom_sf"/>
</dbReference>
<evidence type="ECO:0000313" key="13">
    <source>
        <dbReference type="EMBL" id="AMV67950.1"/>
    </source>
</evidence>
<accession>A0A0R2HQP5</accession>
<dbReference type="Pfam" id="PF00251">
    <property type="entry name" value="Glyco_hydro_32N"/>
    <property type="match status" value="1"/>
</dbReference>
<evidence type="ECO:0000259" key="11">
    <source>
        <dbReference type="Pfam" id="PF08244"/>
    </source>
</evidence>
<dbReference type="EC" id="3.2.1.26" evidence="3 8"/>
<dbReference type="RefSeq" id="WP_046870596.1">
    <property type="nucleotide sequence ID" value="NZ_BAAAXI010000174.1"/>
</dbReference>
<dbReference type="GeneID" id="57277203"/>
<dbReference type="PANTHER" id="PTHR43101:SF1">
    <property type="entry name" value="BETA-FRUCTOSIDASE"/>
    <property type="match status" value="1"/>
</dbReference>
<evidence type="ECO:0000259" key="10">
    <source>
        <dbReference type="Pfam" id="PF00251"/>
    </source>
</evidence>
<comment type="pathway">
    <text evidence="1 9">Glycan biosynthesis; sucrose metabolism.</text>
</comment>
<dbReference type="PROSITE" id="PS00609">
    <property type="entry name" value="GLYCOSYL_HYDROL_F32"/>
    <property type="match status" value="1"/>
</dbReference>
<evidence type="ECO:0000256" key="4">
    <source>
        <dbReference type="ARBA" id="ARBA00019623"/>
    </source>
</evidence>
<dbReference type="InterPro" id="IPR013148">
    <property type="entry name" value="Glyco_hydro_32_N"/>
</dbReference>
<organism evidence="12 15">
    <name type="scientific">Pediococcus damnosus</name>
    <dbReference type="NCBI Taxonomy" id="51663"/>
    <lineage>
        <taxon>Bacteria</taxon>
        <taxon>Bacillati</taxon>
        <taxon>Bacillota</taxon>
        <taxon>Bacilli</taxon>
        <taxon>Lactobacillales</taxon>
        <taxon>Lactobacillaceae</taxon>
        <taxon>Pediococcus</taxon>
    </lineage>
</organism>
<dbReference type="InterPro" id="IPR001362">
    <property type="entry name" value="Glyco_hydro_32"/>
</dbReference>
<dbReference type="InterPro" id="IPR018053">
    <property type="entry name" value="Glyco_hydro_32_AS"/>
</dbReference>
<protein>
    <recommendedName>
        <fullName evidence="4 8">Sucrose-6-phosphate hydrolase</fullName>
        <ecNumber evidence="3 8">3.2.1.26</ecNumber>
    </recommendedName>
    <alternativeName>
        <fullName evidence="7 9">Invertase</fullName>
    </alternativeName>
</protein>
<reference evidence="14 15" key="1">
    <citation type="journal article" date="2016" name="PLoS ONE">
        <title>The Identification of Novel Diagnostic Marker Genes for the Detection of Beer Spoiling Pediococcus damnosus Strains Using the BlAst Diagnostic Gene findEr.</title>
        <authorList>
            <person name="Behr J."/>
            <person name="Geissler A.J."/>
            <person name="Schmid J."/>
            <person name="Zehe A."/>
            <person name="Vogel R.F."/>
        </authorList>
    </citation>
    <scope>NUCLEOTIDE SEQUENCE [LARGE SCALE GENOMIC DNA]</scope>
    <source>
        <strain evidence="12 15">TMW 2.1533</strain>
        <strain evidence="13 14">TMW 2.1535</strain>
    </source>
</reference>
<dbReference type="InterPro" id="IPR013189">
    <property type="entry name" value="Glyco_hydro_32_C"/>
</dbReference>
<dbReference type="Gene3D" id="2.60.120.560">
    <property type="entry name" value="Exo-inulinase, domain 1"/>
    <property type="match status" value="1"/>
</dbReference>
<proteinExistence type="inferred from homology"/>
<evidence type="ECO:0000256" key="5">
    <source>
        <dbReference type="ARBA" id="ARBA00022801"/>
    </source>
</evidence>
<dbReference type="NCBIfam" id="TIGR01322">
    <property type="entry name" value="scrB_fam"/>
    <property type="match status" value="1"/>
</dbReference>
<keyword evidence="14" id="KW-1185">Reference proteome</keyword>
<comment type="similarity">
    <text evidence="2 8">Belongs to the glycosyl hydrolase 32 family.</text>
</comment>
<dbReference type="InterPro" id="IPR006232">
    <property type="entry name" value="Suc6P_hydrolase"/>
</dbReference>
<evidence type="ECO:0000256" key="7">
    <source>
        <dbReference type="ARBA" id="ARBA00033367"/>
    </source>
</evidence>